<keyword evidence="17" id="KW-1133">Transmembrane helix</keyword>
<organism evidence="18 19">
    <name type="scientific">Clupea harengus</name>
    <name type="common">Atlantic herring</name>
    <dbReference type="NCBI Taxonomy" id="7950"/>
    <lineage>
        <taxon>Eukaryota</taxon>
        <taxon>Metazoa</taxon>
        <taxon>Chordata</taxon>
        <taxon>Craniata</taxon>
        <taxon>Vertebrata</taxon>
        <taxon>Euteleostomi</taxon>
        <taxon>Actinopterygii</taxon>
        <taxon>Neopterygii</taxon>
        <taxon>Teleostei</taxon>
        <taxon>Clupei</taxon>
        <taxon>Clupeiformes</taxon>
        <taxon>Clupeoidei</taxon>
        <taxon>Clupeidae</taxon>
        <taxon>Clupea</taxon>
    </lineage>
</organism>
<dbReference type="OrthoDB" id="1470350at2759"/>
<keyword evidence="6 15" id="KW-0349">Heme</keyword>
<evidence type="ECO:0000256" key="2">
    <source>
        <dbReference type="ARBA" id="ARBA00004174"/>
    </source>
</evidence>
<evidence type="ECO:0000256" key="12">
    <source>
        <dbReference type="ARBA" id="ARBA00023033"/>
    </source>
</evidence>
<dbReference type="InterPro" id="IPR036396">
    <property type="entry name" value="Cyt_P450_sf"/>
</dbReference>
<evidence type="ECO:0000256" key="5">
    <source>
        <dbReference type="ARBA" id="ARBA00012109"/>
    </source>
</evidence>
<dbReference type="GO" id="GO:0020037">
    <property type="term" value="F:heme binding"/>
    <property type="evidence" value="ECO:0007669"/>
    <property type="project" value="InterPro"/>
</dbReference>
<proteinExistence type="inferred from homology"/>
<comment type="similarity">
    <text evidence="4 16">Belongs to the cytochrome P450 family.</text>
</comment>
<keyword evidence="18" id="KW-1185">Reference proteome</keyword>
<dbReference type="EC" id="1.14.14.1" evidence="5"/>
<keyword evidence="17" id="KW-0812">Transmembrane</keyword>
<dbReference type="GO" id="GO:0005506">
    <property type="term" value="F:iron ion binding"/>
    <property type="evidence" value="ECO:0007669"/>
    <property type="project" value="InterPro"/>
</dbReference>
<evidence type="ECO:0000256" key="14">
    <source>
        <dbReference type="ARBA" id="ARBA00047827"/>
    </source>
</evidence>
<dbReference type="RefSeq" id="XP_031417997.1">
    <property type="nucleotide sequence ID" value="XM_031562137.2"/>
</dbReference>
<comment type="subcellular location">
    <subcellularLocation>
        <location evidence="3">Endoplasmic reticulum membrane</location>
        <topology evidence="3">Peripheral membrane protein</topology>
    </subcellularLocation>
    <subcellularLocation>
        <location evidence="2">Microsome membrane</location>
        <topology evidence="2">Peripheral membrane protein</topology>
    </subcellularLocation>
</comment>
<dbReference type="Gene3D" id="1.10.630.10">
    <property type="entry name" value="Cytochrome P450"/>
    <property type="match status" value="1"/>
</dbReference>
<dbReference type="Proteomes" id="UP000515152">
    <property type="component" value="Chromosome 24"/>
</dbReference>
<dbReference type="PANTHER" id="PTHR24302:SF32">
    <property type="entry name" value="CYTOCHROME P450, FAMILY 3, SUBFAMILY A, POLYPEPTIDE 65"/>
    <property type="match status" value="1"/>
</dbReference>
<accession>A0A6P8F4E5</accession>
<evidence type="ECO:0000256" key="4">
    <source>
        <dbReference type="ARBA" id="ARBA00010617"/>
    </source>
</evidence>
<dbReference type="PROSITE" id="PS00086">
    <property type="entry name" value="CYTOCHROME_P450"/>
    <property type="match status" value="1"/>
</dbReference>
<keyword evidence="10 16" id="KW-0560">Oxidoreductase</keyword>
<keyword evidence="12 16" id="KW-0503">Monooxygenase</keyword>
<evidence type="ECO:0000256" key="11">
    <source>
        <dbReference type="ARBA" id="ARBA00023004"/>
    </source>
</evidence>
<dbReference type="GO" id="GO:0008395">
    <property type="term" value="F:steroid hydroxylase activity"/>
    <property type="evidence" value="ECO:0007669"/>
    <property type="project" value="TreeGrafter"/>
</dbReference>
<dbReference type="FunFam" id="1.10.630.10:FF:000003">
    <property type="entry name" value="cytochrome P450 3A12-like isoform X2"/>
    <property type="match status" value="1"/>
</dbReference>
<evidence type="ECO:0000313" key="18">
    <source>
        <dbReference type="Proteomes" id="UP000515152"/>
    </source>
</evidence>
<keyword evidence="9" id="KW-0492">Microsome</keyword>
<evidence type="ECO:0000256" key="3">
    <source>
        <dbReference type="ARBA" id="ARBA00004406"/>
    </source>
</evidence>
<keyword evidence="13 17" id="KW-0472">Membrane</keyword>
<evidence type="ECO:0000256" key="8">
    <source>
        <dbReference type="ARBA" id="ARBA00022824"/>
    </source>
</evidence>
<dbReference type="GeneID" id="105908606"/>
<gene>
    <name evidence="19" type="primary">LOC105908606</name>
</gene>
<dbReference type="InterPro" id="IPR002401">
    <property type="entry name" value="Cyt_P450_E_grp-I"/>
</dbReference>
<evidence type="ECO:0000256" key="15">
    <source>
        <dbReference type="PIRSR" id="PIRSR602401-1"/>
    </source>
</evidence>
<dbReference type="PRINTS" id="PR00385">
    <property type="entry name" value="P450"/>
</dbReference>
<dbReference type="SUPFAM" id="SSF48264">
    <property type="entry name" value="Cytochrome P450"/>
    <property type="match status" value="1"/>
</dbReference>
<dbReference type="KEGG" id="char:105908606"/>
<dbReference type="AlphaFoldDB" id="A0A6P8F4E5"/>
<comment type="catalytic activity">
    <reaction evidence="14">
        <text>an organic molecule + reduced [NADPH--hemoprotein reductase] + O2 = an alcohol + oxidized [NADPH--hemoprotein reductase] + H2O + H(+)</text>
        <dbReference type="Rhea" id="RHEA:17149"/>
        <dbReference type="Rhea" id="RHEA-COMP:11964"/>
        <dbReference type="Rhea" id="RHEA-COMP:11965"/>
        <dbReference type="ChEBI" id="CHEBI:15377"/>
        <dbReference type="ChEBI" id="CHEBI:15378"/>
        <dbReference type="ChEBI" id="CHEBI:15379"/>
        <dbReference type="ChEBI" id="CHEBI:30879"/>
        <dbReference type="ChEBI" id="CHEBI:57618"/>
        <dbReference type="ChEBI" id="CHEBI:58210"/>
        <dbReference type="ChEBI" id="CHEBI:142491"/>
        <dbReference type="EC" id="1.14.14.1"/>
    </reaction>
</comment>
<evidence type="ECO:0000256" key="6">
    <source>
        <dbReference type="ARBA" id="ARBA00022617"/>
    </source>
</evidence>
<dbReference type="PANTHER" id="PTHR24302">
    <property type="entry name" value="CYTOCHROME P450 FAMILY 3"/>
    <property type="match status" value="1"/>
</dbReference>
<dbReference type="GO" id="GO:0016712">
    <property type="term" value="F:oxidoreductase activity, acting on paired donors, with incorporation or reduction of molecular oxygen, reduced flavin or flavoprotein as one donor, and incorporation of one atom of oxygen"/>
    <property type="evidence" value="ECO:0007669"/>
    <property type="project" value="UniProtKB-EC"/>
</dbReference>
<sequence>MGYLAFFSAETWTLLLLFVGLLTVYGFWPYRFFKNLGIPGPKPLPFLGTLLGYRKGFHQFDIECFNKYGRVWGLFDGRQPILCVLDKTVIKTVMVKECYSLFTNRRNIRLNGPLNDALTVVQDEDWRRIRSILSPSFTSGRLKEMFGIMKTHSKKLVRNLKREADQGKPVDMKDFVGAYSMDVVTSTAFSVDIDSLNNPNEPFVTNIKKMLKFNIFNFFVLLISFFPFTIPLLEKMNVSFFPMAVMDFFYASLRKIKAERETSTQQSRVDFLQLMMDSQRQDDEGKQKGETSNKGLSDHEILSQAMIFIFAGYETTSSTLSFLFYNLATNPEAMEKLQQEIDHVFPDKAPVSYEAMMQMEYLDCVLNESLRMFPVATRVERVCKKTVEINGIPIPKGTVVTVPIYVLHRDPDIWSEPESFKPERFSKENKETIDPYSYMPFGMGPRNCIGMRFAIVSMKLVVVELLQRFSVTSCEETQVPVELENQGFLMPKTPIKLKLVPRTSKGISAEQ</sequence>
<dbReference type="GO" id="GO:0005789">
    <property type="term" value="C:endoplasmic reticulum membrane"/>
    <property type="evidence" value="ECO:0007669"/>
    <property type="project" value="UniProtKB-SubCell"/>
</dbReference>
<feature type="binding site" description="axial binding residue" evidence="15">
    <location>
        <position position="448"/>
    </location>
    <ligand>
        <name>heme</name>
        <dbReference type="ChEBI" id="CHEBI:30413"/>
    </ligand>
    <ligandPart>
        <name>Fe</name>
        <dbReference type="ChEBI" id="CHEBI:18248"/>
    </ligandPart>
</feature>
<dbReference type="InterPro" id="IPR050705">
    <property type="entry name" value="Cytochrome_P450_3A"/>
</dbReference>
<evidence type="ECO:0000256" key="7">
    <source>
        <dbReference type="ARBA" id="ARBA00022723"/>
    </source>
</evidence>
<evidence type="ECO:0000256" key="10">
    <source>
        <dbReference type="ARBA" id="ARBA00023002"/>
    </source>
</evidence>
<keyword evidence="7 15" id="KW-0479">Metal-binding</keyword>
<dbReference type="InterPro" id="IPR001128">
    <property type="entry name" value="Cyt_P450"/>
</dbReference>
<evidence type="ECO:0000256" key="16">
    <source>
        <dbReference type="RuleBase" id="RU000461"/>
    </source>
</evidence>
<evidence type="ECO:0000313" key="19">
    <source>
        <dbReference type="RefSeq" id="XP_031417997.1"/>
    </source>
</evidence>
<evidence type="ECO:0000256" key="9">
    <source>
        <dbReference type="ARBA" id="ARBA00022848"/>
    </source>
</evidence>
<dbReference type="Pfam" id="PF00067">
    <property type="entry name" value="p450"/>
    <property type="match status" value="1"/>
</dbReference>
<dbReference type="PRINTS" id="PR00463">
    <property type="entry name" value="EP450I"/>
</dbReference>
<name>A0A6P8F4E5_CLUHA</name>
<keyword evidence="11 15" id="KW-0408">Iron</keyword>
<evidence type="ECO:0000256" key="1">
    <source>
        <dbReference type="ARBA" id="ARBA00001971"/>
    </source>
</evidence>
<evidence type="ECO:0000256" key="13">
    <source>
        <dbReference type="ARBA" id="ARBA00023136"/>
    </source>
</evidence>
<feature type="transmembrane region" description="Helical" evidence="17">
    <location>
        <begin position="12"/>
        <end position="33"/>
    </location>
</feature>
<evidence type="ECO:0000256" key="17">
    <source>
        <dbReference type="SAM" id="Phobius"/>
    </source>
</evidence>
<dbReference type="InterPro" id="IPR017972">
    <property type="entry name" value="Cyt_P450_CS"/>
</dbReference>
<protein>
    <recommendedName>
        <fullName evidence="5">unspecific monooxygenase</fullName>
        <ecNumber evidence="5">1.14.14.1</ecNumber>
    </recommendedName>
</protein>
<feature type="transmembrane region" description="Helical" evidence="17">
    <location>
        <begin position="213"/>
        <end position="230"/>
    </location>
</feature>
<reference evidence="19" key="1">
    <citation type="submission" date="2025-08" db="UniProtKB">
        <authorList>
            <consortium name="RefSeq"/>
        </authorList>
    </citation>
    <scope>IDENTIFICATION</scope>
</reference>
<keyword evidence="8" id="KW-0256">Endoplasmic reticulum</keyword>
<comment type="cofactor">
    <cofactor evidence="1 15">
        <name>heme</name>
        <dbReference type="ChEBI" id="CHEBI:30413"/>
    </cofactor>
</comment>